<evidence type="ECO:0000256" key="1">
    <source>
        <dbReference type="SAM" id="MobiDB-lite"/>
    </source>
</evidence>
<protein>
    <submittedName>
        <fullName evidence="2">Uncharacterized protein</fullName>
    </submittedName>
</protein>
<accession>A0AAV9R791</accession>
<evidence type="ECO:0000313" key="2">
    <source>
        <dbReference type="EMBL" id="KAK5604639.1"/>
    </source>
</evidence>
<sequence>MLELQKAIAFFQVGEYLARTTLKKLYKSAVVVRSYATPPPVLSYKRISVSPQPRRSCSQPDTGQLSALAD</sequence>
<gene>
    <name evidence="2" type="ORF">CRENBAI_013696</name>
</gene>
<reference evidence="2 3" key="1">
    <citation type="submission" date="2021-06" db="EMBL/GenBank/DDBJ databases">
        <authorList>
            <person name="Palmer J.M."/>
        </authorList>
    </citation>
    <scope>NUCLEOTIDE SEQUENCE [LARGE SCALE GENOMIC DNA]</scope>
    <source>
        <strain evidence="2 3">MEX-2019</strain>
        <tissue evidence="2">Muscle</tissue>
    </source>
</reference>
<organism evidence="2 3">
    <name type="scientific">Crenichthys baileyi</name>
    <name type="common">White River springfish</name>
    <dbReference type="NCBI Taxonomy" id="28760"/>
    <lineage>
        <taxon>Eukaryota</taxon>
        <taxon>Metazoa</taxon>
        <taxon>Chordata</taxon>
        <taxon>Craniata</taxon>
        <taxon>Vertebrata</taxon>
        <taxon>Euteleostomi</taxon>
        <taxon>Actinopterygii</taxon>
        <taxon>Neopterygii</taxon>
        <taxon>Teleostei</taxon>
        <taxon>Neoteleostei</taxon>
        <taxon>Acanthomorphata</taxon>
        <taxon>Ovalentaria</taxon>
        <taxon>Atherinomorphae</taxon>
        <taxon>Cyprinodontiformes</taxon>
        <taxon>Goodeidae</taxon>
        <taxon>Crenichthys</taxon>
    </lineage>
</organism>
<dbReference type="EMBL" id="JAHHUM010002332">
    <property type="protein sequence ID" value="KAK5604639.1"/>
    <property type="molecule type" value="Genomic_DNA"/>
</dbReference>
<evidence type="ECO:0000313" key="3">
    <source>
        <dbReference type="Proteomes" id="UP001311232"/>
    </source>
</evidence>
<dbReference type="AlphaFoldDB" id="A0AAV9R791"/>
<dbReference type="Proteomes" id="UP001311232">
    <property type="component" value="Unassembled WGS sequence"/>
</dbReference>
<feature type="region of interest" description="Disordered" evidence="1">
    <location>
        <begin position="51"/>
        <end position="70"/>
    </location>
</feature>
<keyword evidence="3" id="KW-1185">Reference proteome</keyword>
<proteinExistence type="predicted"/>
<name>A0AAV9R791_9TELE</name>
<comment type="caution">
    <text evidence="2">The sequence shown here is derived from an EMBL/GenBank/DDBJ whole genome shotgun (WGS) entry which is preliminary data.</text>
</comment>